<evidence type="ECO:0000256" key="3">
    <source>
        <dbReference type="ARBA" id="ARBA00007275"/>
    </source>
</evidence>
<evidence type="ECO:0000256" key="1">
    <source>
        <dbReference type="ARBA" id="ARBA00000847"/>
    </source>
</evidence>
<keyword evidence="5 9" id="KW-0378">Hydrolase</keyword>
<evidence type="ECO:0000313" key="9">
    <source>
        <dbReference type="EMBL" id="MCB5362715.1"/>
    </source>
</evidence>
<reference evidence="9 10" key="1">
    <citation type="submission" date="2020-07" db="EMBL/GenBank/DDBJ databases">
        <title>Pusillimonas sp. nov., isolated from poultry manure in Taiwan.</title>
        <authorList>
            <person name="Lin S.-Y."/>
            <person name="Tang Y.-S."/>
            <person name="Young C.-C."/>
        </authorList>
    </citation>
    <scope>NUCLEOTIDE SEQUENCE [LARGE SCALE GENOMIC DNA]</scope>
    <source>
        <strain evidence="9 10">CC-YST705</strain>
    </source>
</reference>
<proteinExistence type="inferred from homology"/>
<dbReference type="Gene3D" id="3.90.79.10">
    <property type="entry name" value="Nucleoside Triphosphate Pyrophosphohydrolase"/>
    <property type="match status" value="1"/>
</dbReference>
<gene>
    <name evidence="9" type="ORF">H0484_02960</name>
</gene>
<dbReference type="Pfam" id="PF00293">
    <property type="entry name" value="NUDIX"/>
    <property type="match status" value="1"/>
</dbReference>
<evidence type="ECO:0000256" key="7">
    <source>
        <dbReference type="ARBA" id="ARBA00032272"/>
    </source>
</evidence>
<evidence type="ECO:0000256" key="4">
    <source>
        <dbReference type="ARBA" id="ARBA00016377"/>
    </source>
</evidence>
<comment type="cofactor">
    <cofactor evidence="2">
        <name>Mg(2+)</name>
        <dbReference type="ChEBI" id="CHEBI:18420"/>
    </cofactor>
</comment>
<comment type="catalytic activity">
    <reaction evidence="1">
        <text>GDP-alpha-D-mannose + H2O = alpha-D-mannose 1-phosphate + GMP + 2 H(+)</text>
        <dbReference type="Rhea" id="RHEA:27978"/>
        <dbReference type="ChEBI" id="CHEBI:15377"/>
        <dbReference type="ChEBI" id="CHEBI:15378"/>
        <dbReference type="ChEBI" id="CHEBI:57527"/>
        <dbReference type="ChEBI" id="CHEBI:58115"/>
        <dbReference type="ChEBI" id="CHEBI:58409"/>
    </reaction>
</comment>
<evidence type="ECO:0000256" key="5">
    <source>
        <dbReference type="ARBA" id="ARBA00022801"/>
    </source>
</evidence>
<protein>
    <recommendedName>
        <fullName evidence="4">GDP-mannose pyrophosphatase</fullName>
    </recommendedName>
    <alternativeName>
        <fullName evidence="6">GDP-mannose hydrolase</fullName>
    </alternativeName>
    <alternativeName>
        <fullName evidence="7">GDPMK</fullName>
    </alternativeName>
</protein>
<dbReference type="EMBL" id="JACDXW010000001">
    <property type="protein sequence ID" value="MCB5362715.1"/>
    <property type="molecule type" value="Genomic_DNA"/>
</dbReference>
<dbReference type="PROSITE" id="PS51462">
    <property type="entry name" value="NUDIX"/>
    <property type="match status" value="1"/>
</dbReference>
<evidence type="ECO:0000259" key="8">
    <source>
        <dbReference type="PROSITE" id="PS51462"/>
    </source>
</evidence>
<keyword evidence="10" id="KW-1185">Reference proteome</keyword>
<sequence>MTQHSSKTEAQSFDPATHLIETPIKSEVVYQGNFLSLNRDVARQADGREVSYEYVRHPGAVVVIPMLDDGRVIVERQFRYAVGRVMTEFPAGKMNPEEEPLVCGRRELWEETGYTATEWAKAGALHLAIGYSNEIIHIYFARGLQAGERALDAGEQLDVHAVAVDDLLRASQEGELTDAKTLTCLLWLQNVRQGVWKLDWQRC</sequence>
<feature type="domain" description="Nudix hydrolase" evidence="8">
    <location>
        <begin position="53"/>
        <end position="190"/>
    </location>
</feature>
<dbReference type="PANTHER" id="PTHR11839:SF18">
    <property type="entry name" value="NUDIX HYDROLASE DOMAIN-CONTAINING PROTEIN"/>
    <property type="match status" value="1"/>
</dbReference>
<accession>A0ABS8C9L1</accession>
<evidence type="ECO:0000313" key="10">
    <source>
        <dbReference type="Proteomes" id="UP000776983"/>
    </source>
</evidence>
<dbReference type="GO" id="GO:0016787">
    <property type="term" value="F:hydrolase activity"/>
    <property type="evidence" value="ECO:0007669"/>
    <property type="project" value="UniProtKB-KW"/>
</dbReference>
<dbReference type="RefSeq" id="WP_226952938.1">
    <property type="nucleotide sequence ID" value="NZ_JACDXW010000001.1"/>
</dbReference>
<name>A0ABS8C9L1_9BURK</name>
<dbReference type="Proteomes" id="UP000776983">
    <property type="component" value="Unassembled WGS sequence"/>
</dbReference>
<dbReference type="InterPro" id="IPR000086">
    <property type="entry name" value="NUDIX_hydrolase_dom"/>
</dbReference>
<dbReference type="SUPFAM" id="SSF55811">
    <property type="entry name" value="Nudix"/>
    <property type="match status" value="1"/>
</dbReference>
<evidence type="ECO:0000256" key="2">
    <source>
        <dbReference type="ARBA" id="ARBA00001946"/>
    </source>
</evidence>
<dbReference type="PANTHER" id="PTHR11839">
    <property type="entry name" value="UDP/ADP-SUGAR PYROPHOSPHATASE"/>
    <property type="match status" value="1"/>
</dbReference>
<comment type="similarity">
    <text evidence="3">Belongs to the Nudix hydrolase family. NudK subfamily.</text>
</comment>
<dbReference type="InterPro" id="IPR015797">
    <property type="entry name" value="NUDIX_hydrolase-like_dom_sf"/>
</dbReference>
<evidence type="ECO:0000256" key="6">
    <source>
        <dbReference type="ARBA" id="ARBA00032162"/>
    </source>
</evidence>
<comment type="caution">
    <text evidence="9">The sequence shown here is derived from an EMBL/GenBank/DDBJ whole genome shotgun (WGS) entry which is preliminary data.</text>
</comment>
<organism evidence="9 10">
    <name type="scientific">Mesopusillimonas faecipullorum</name>
    <dbReference type="NCBI Taxonomy" id="2755040"/>
    <lineage>
        <taxon>Bacteria</taxon>
        <taxon>Pseudomonadati</taxon>
        <taxon>Pseudomonadota</taxon>
        <taxon>Betaproteobacteria</taxon>
        <taxon>Burkholderiales</taxon>
        <taxon>Alcaligenaceae</taxon>
        <taxon>Mesopusillimonas</taxon>
    </lineage>
</organism>